<dbReference type="InterPro" id="IPR010260">
    <property type="entry name" value="AlpA"/>
</dbReference>
<dbReference type="InterPro" id="IPR052931">
    <property type="entry name" value="Prophage_regulatory_activator"/>
</dbReference>
<reference evidence="1 2" key="1">
    <citation type="submission" date="2024-02" db="EMBL/GenBank/DDBJ databases">
        <title>Genome sequence of Aquincola sp. MAHUQ-54.</title>
        <authorList>
            <person name="Huq M.A."/>
        </authorList>
    </citation>
    <scope>NUCLEOTIDE SEQUENCE [LARGE SCALE GENOMIC DNA]</scope>
    <source>
        <strain evidence="1 2">MAHUQ-54</strain>
    </source>
</reference>
<dbReference type="SUPFAM" id="SSF46955">
    <property type="entry name" value="Putative DNA-binding domain"/>
    <property type="match status" value="1"/>
</dbReference>
<comment type="caution">
    <text evidence="1">The sequence shown here is derived from an EMBL/GenBank/DDBJ whole genome shotgun (WGS) entry which is preliminary data.</text>
</comment>
<dbReference type="PANTHER" id="PTHR36154:SF1">
    <property type="entry name" value="DNA-BINDING TRANSCRIPTIONAL ACTIVATOR ALPA"/>
    <property type="match status" value="1"/>
</dbReference>
<dbReference type="InterPro" id="IPR009061">
    <property type="entry name" value="DNA-bd_dom_put_sf"/>
</dbReference>
<organism evidence="1 2">
    <name type="scientific">Aquincola agrisoli</name>
    <dbReference type="NCBI Taxonomy" id="3119538"/>
    <lineage>
        <taxon>Bacteria</taxon>
        <taxon>Pseudomonadati</taxon>
        <taxon>Pseudomonadota</taxon>
        <taxon>Betaproteobacteria</taxon>
        <taxon>Burkholderiales</taxon>
        <taxon>Sphaerotilaceae</taxon>
        <taxon>Aquincola</taxon>
    </lineage>
</organism>
<evidence type="ECO:0000313" key="2">
    <source>
        <dbReference type="Proteomes" id="UP001336250"/>
    </source>
</evidence>
<sequence>MTTDAIDQPRSLAEPSATLFLRIGVVMRLTGLGRSTIYRLMADEEFPSPVRLTKRVVAWRRSDLERWSEARPKATH</sequence>
<dbReference type="RefSeq" id="WP_332287552.1">
    <property type="nucleotide sequence ID" value="NZ_JAZIBG010000009.1"/>
</dbReference>
<dbReference type="PANTHER" id="PTHR36154">
    <property type="entry name" value="DNA-BINDING TRANSCRIPTIONAL ACTIVATOR ALPA"/>
    <property type="match status" value="1"/>
</dbReference>
<dbReference type="AlphaFoldDB" id="A0AAW9Q8F5"/>
<accession>A0AAW9Q8F5</accession>
<dbReference type="Proteomes" id="UP001336250">
    <property type="component" value="Unassembled WGS sequence"/>
</dbReference>
<dbReference type="EMBL" id="JAZIBG010000009">
    <property type="protein sequence ID" value="MEF7612653.1"/>
    <property type="molecule type" value="Genomic_DNA"/>
</dbReference>
<name>A0AAW9Q8F5_9BURK</name>
<dbReference type="Gene3D" id="1.10.238.160">
    <property type="match status" value="1"/>
</dbReference>
<protein>
    <submittedName>
        <fullName evidence="1">AlpA family phage regulatory protein</fullName>
    </submittedName>
</protein>
<gene>
    <name evidence="1" type="ORF">V4F39_01940</name>
</gene>
<proteinExistence type="predicted"/>
<keyword evidence="2" id="KW-1185">Reference proteome</keyword>
<evidence type="ECO:0000313" key="1">
    <source>
        <dbReference type="EMBL" id="MEF7612653.1"/>
    </source>
</evidence>
<dbReference type="Pfam" id="PF05930">
    <property type="entry name" value="Phage_AlpA"/>
    <property type="match status" value="1"/>
</dbReference>